<dbReference type="InterPro" id="IPR011008">
    <property type="entry name" value="Dimeric_a/b-barrel"/>
</dbReference>
<feature type="domain" description="Muconolactone isomerase" evidence="1">
    <location>
        <begin position="27"/>
        <end position="86"/>
    </location>
</feature>
<name>A0A059XY31_9BACT</name>
<dbReference type="EMBL" id="CP007243">
    <property type="protein sequence ID" value="AIA31773.1"/>
    <property type="molecule type" value="Genomic_DNA"/>
</dbReference>
<dbReference type="AlphaFoldDB" id="A0A059XY31"/>
<reference evidence="3" key="1">
    <citation type="submission" date="2014-02" db="EMBL/GenBank/DDBJ databases">
        <title>Complete genome sequence and comparative genomic analysis of the nitrogen-fixing bacterium Leptospirillum ferriphilum YSK.</title>
        <authorList>
            <person name="Guo X."/>
            <person name="Yin H."/>
            <person name="Liang Y."/>
            <person name="Hu Q."/>
            <person name="Ma L."/>
            <person name="Xiao Y."/>
            <person name="Zhang X."/>
            <person name="Qiu G."/>
            <person name="Liu X."/>
        </authorList>
    </citation>
    <scope>NUCLEOTIDE SEQUENCE [LARGE SCALE GENOMIC DNA]</scope>
    <source>
        <strain evidence="3">YSK</strain>
    </source>
</reference>
<dbReference type="Proteomes" id="UP000027059">
    <property type="component" value="Chromosome"/>
</dbReference>
<dbReference type="HOGENOM" id="CLU_2233173_0_0_0"/>
<accession>A0A059XY31</accession>
<protein>
    <recommendedName>
        <fullName evidence="1">Muconolactone isomerase domain-containing protein</fullName>
    </recommendedName>
</protein>
<keyword evidence="3" id="KW-1185">Reference proteome</keyword>
<gene>
    <name evidence="2" type="ORF">Y981_07460</name>
</gene>
<evidence type="ECO:0000313" key="2">
    <source>
        <dbReference type="EMBL" id="AIA31773.1"/>
    </source>
</evidence>
<dbReference type="InterPro" id="IPR026029">
    <property type="entry name" value="MLI_dom"/>
</dbReference>
<reference evidence="2 3" key="2">
    <citation type="journal article" date="2015" name="Biomed. Res. Int.">
        <title>Effects of Arsenite Resistance on the Growth and Functional Gene Expression of Leptospirillum ferriphilum and Acidithiobacillus thiooxidans in Pure Culture and Coculture.</title>
        <authorList>
            <person name="Jiang H."/>
            <person name="Liang Y."/>
            <person name="Yin H."/>
            <person name="Xiao Y."/>
            <person name="Guo X."/>
            <person name="Xu Y."/>
            <person name="Hu Q."/>
            <person name="Liu H."/>
            <person name="Liu X."/>
        </authorList>
    </citation>
    <scope>NUCLEOTIDE SEQUENCE [LARGE SCALE GENOMIC DNA]</scope>
    <source>
        <strain evidence="2 3">YSK</strain>
    </source>
</reference>
<evidence type="ECO:0000313" key="3">
    <source>
        <dbReference type="Proteomes" id="UP000027059"/>
    </source>
</evidence>
<proteinExistence type="predicted"/>
<dbReference type="SUPFAM" id="SSF54909">
    <property type="entry name" value="Dimeric alpha+beta barrel"/>
    <property type="match status" value="1"/>
</dbReference>
<evidence type="ECO:0000259" key="1">
    <source>
        <dbReference type="Pfam" id="PF02426"/>
    </source>
</evidence>
<dbReference type="KEGG" id="lfp:Y981_07460"/>
<sequence>MKLRSSLGNPSPADGVQFIENVIFPTLERCRSLVSEGTIVAGGPVIGAIRLVFMVESENPKMLEDAIMQLPIWPLAETAVVPLTTFGDRKMSVDGLHETIKKRFS</sequence>
<organism evidence="2 3">
    <name type="scientific">Leptospirillum ferriphilum YSK</name>
    <dbReference type="NCBI Taxonomy" id="1441628"/>
    <lineage>
        <taxon>Bacteria</taxon>
        <taxon>Pseudomonadati</taxon>
        <taxon>Nitrospirota</taxon>
        <taxon>Nitrospiria</taxon>
        <taxon>Nitrospirales</taxon>
        <taxon>Nitrospiraceae</taxon>
        <taxon>Leptospirillum</taxon>
    </lineage>
</organism>
<dbReference type="Pfam" id="PF02426">
    <property type="entry name" value="MIase"/>
    <property type="match status" value="1"/>
</dbReference>